<proteinExistence type="predicted"/>
<dbReference type="Proteomes" id="UP000799640">
    <property type="component" value="Unassembled WGS sequence"/>
</dbReference>
<accession>A0A6G1HUF2</accession>
<sequence>MTFTENTHVTFTNDQGEDVVGVVKSFGDGTYHIQVRSELGTEHTHSVPESKVQQLKVTDPTPCPVAGDKK</sequence>
<evidence type="ECO:0008006" key="4">
    <source>
        <dbReference type="Google" id="ProtNLM"/>
    </source>
</evidence>
<dbReference type="EMBL" id="ML996697">
    <property type="protein sequence ID" value="KAF2399693.1"/>
    <property type="molecule type" value="Genomic_DNA"/>
</dbReference>
<protein>
    <recommendedName>
        <fullName evidence="4">Hypervirulence associated protein TUDOR domain-containing protein</fullName>
    </recommendedName>
</protein>
<evidence type="ECO:0000313" key="3">
    <source>
        <dbReference type="Proteomes" id="UP000799640"/>
    </source>
</evidence>
<keyword evidence="3" id="KW-1185">Reference proteome</keyword>
<gene>
    <name evidence="2" type="ORF">EJ06DRAFT_582940</name>
</gene>
<name>A0A6G1HUF2_9PEZI</name>
<evidence type="ECO:0000313" key="2">
    <source>
        <dbReference type="EMBL" id="KAF2399693.1"/>
    </source>
</evidence>
<feature type="compositionally biased region" description="Basic and acidic residues" evidence="1">
    <location>
        <begin position="39"/>
        <end position="48"/>
    </location>
</feature>
<organism evidence="2 3">
    <name type="scientific">Trichodelitschia bisporula</name>
    <dbReference type="NCBI Taxonomy" id="703511"/>
    <lineage>
        <taxon>Eukaryota</taxon>
        <taxon>Fungi</taxon>
        <taxon>Dikarya</taxon>
        <taxon>Ascomycota</taxon>
        <taxon>Pezizomycotina</taxon>
        <taxon>Dothideomycetes</taxon>
        <taxon>Dothideomycetes incertae sedis</taxon>
        <taxon>Phaeotrichales</taxon>
        <taxon>Phaeotrichaceae</taxon>
        <taxon>Trichodelitschia</taxon>
    </lineage>
</organism>
<reference evidence="2" key="1">
    <citation type="journal article" date="2020" name="Stud. Mycol.">
        <title>101 Dothideomycetes genomes: a test case for predicting lifestyles and emergence of pathogens.</title>
        <authorList>
            <person name="Haridas S."/>
            <person name="Albert R."/>
            <person name="Binder M."/>
            <person name="Bloem J."/>
            <person name="Labutti K."/>
            <person name="Salamov A."/>
            <person name="Andreopoulos B."/>
            <person name="Baker S."/>
            <person name="Barry K."/>
            <person name="Bills G."/>
            <person name="Bluhm B."/>
            <person name="Cannon C."/>
            <person name="Castanera R."/>
            <person name="Culley D."/>
            <person name="Daum C."/>
            <person name="Ezra D."/>
            <person name="Gonzalez J."/>
            <person name="Henrissat B."/>
            <person name="Kuo A."/>
            <person name="Liang C."/>
            <person name="Lipzen A."/>
            <person name="Lutzoni F."/>
            <person name="Magnuson J."/>
            <person name="Mondo S."/>
            <person name="Nolan M."/>
            <person name="Ohm R."/>
            <person name="Pangilinan J."/>
            <person name="Park H.-J."/>
            <person name="Ramirez L."/>
            <person name="Alfaro M."/>
            <person name="Sun H."/>
            <person name="Tritt A."/>
            <person name="Yoshinaga Y."/>
            <person name="Zwiers L.-H."/>
            <person name="Turgeon B."/>
            <person name="Goodwin S."/>
            <person name="Spatafora J."/>
            <person name="Crous P."/>
            <person name="Grigoriev I."/>
        </authorList>
    </citation>
    <scope>NUCLEOTIDE SEQUENCE</scope>
    <source>
        <strain evidence="2">CBS 262.69</strain>
    </source>
</reference>
<dbReference type="AlphaFoldDB" id="A0A6G1HUF2"/>
<feature type="region of interest" description="Disordered" evidence="1">
    <location>
        <begin position="39"/>
        <end position="70"/>
    </location>
</feature>
<evidence type="ECO:0000256" key="1">
    <source>
        <dbReference type="SAM" id="MobiDB-lite"/>
    </source>
</evidence>
<dbReference type="OrthoDB" id="5353935at2759"/>